<gene>
    <name evidence="1" type="ORF">MRATA1EN22A_LOCUS8753</name>
</gene>
<organism evidence="1 2">
    <name type="scientific">Rangifer tarandus platyrhynchus</name>
    <name type="common">Svalbard reindeer</name>
    <dbReference type="NCBI Taxonomy" id="3082113"/>
    <lineage>
        <taxon>Eukaryota</taxon>
        <taxon>Metazoa</taxon>
        <taxon>Chordata</taxon>
        <taxon>Craniata</taxon>
        <taxon>Vertebrata</taxon>
        <taxon>Euteleostomi</taxon>
        <taxon>Mammalia</taxon>
        <taxon>Eutheria</taxon>
        <taxon>Laurasiatheria</taxon>
        <taxon>Artiodactyla</taxon>
        <taxon>Ruminantia</taxon>
        <taxon>Pecora</taxon>
        <taxon>Cervidae</taxon>
        <taxon>Odocoileinae</taxon>
        <taxon>Rangifer</taxon>
    </lineage>
</organism>
<proteinExistence type="predicted"/>
<dbReference type="Proteomes" id="UP001162501">
    <property type="component" value="Chromosome 19"/>
</dbReference>
<accession>A0AC59YPW0</accession>
<reference evidence="1" key="1">
    <citation type="submission" date="2023-05" db="EMBL/GenBank/DDBJ databases">
        <authorList>
            <consortium name="ELIXIR-Norway"/>
        </authorList>
    </citation>
    <scope>NUCLEOTIDE SEQUENCE</scope>
</reference>
<evidence type="ECO:0000313" key="2">
    <source>
        <dbReference type="Proteomes" id="UP001162501"/>
    </source>
</evidence>
<dbReference type="EMBL" id="OX596103">
    <property type="protein sequence ID" value="CAM9877588.1"/>
    <property type="molecule type" value="Genomic_DNA"/>
</dbReference>
<evidence type="ECO:0000313" key="1">
    <source>
        <dbReference type="EMBL" id="CAM9877588.1"/>
    </source>
</evidence>
<protein>
    <submittedName>
        <fullName evidence="1">Uncharacterized protein</fullName>
    </submittedName>
</protein>
<reference evidence="1" key="2">
    <citation type="submission" date="2025-03" db="EMBL/GenBank/DDBJ databases">
        <authorList>
            <consortium name="ELIXIR-Norway"/>
            <consortium name="Elixir Norway"/>
        </authorList>
    </citation>
    <scope>NUCLEOTIDE SEQUENCE</scope>
</reference>
<name>A0AC59YPW0_RANTA</name>
<sequence>MSTSEPTAEGNLLAATVWESRSARPGSSPPPPSPALLRPEGKRLHHHSWAPCPGAAWSLGPVQPDRCVAALVGSARPPCFLQAHQMPATKSMRPAPFLTKPPPPHPGCDRPPHQPAGHGTEPADLAQTWQTAPSEKQLNLCASAPSAVLLHPLRHGRPQAPRGDKHSASGTDSELCNQKSLQENPDFSMSFDVTLICGNVLNEMHTLLCSQHYPPHMACTEVPGPLLRLPEAGPGPGQVGSLARRGRLQTWGSAQRLPQGLAPNPLCTLGPEDQRPLLTTPATPKGPLLRSLFPEVFKGEASVCVCVCVNVNYECIAHVHVQVSGCVSGWCVSMYMKLGYECVCECAVDVEAGSEWVCI</sequence>